<dbReference type="Proteomes" id="UP000077248">
    <property type="component" value="Unassembled WGS sequence"/>
</dbReference>
<protein>
    <submittedName>
        <fullName evidence="1">Uncharacterized protein</fullName>
    </submittedName>
</protein>
<sequence>MDSSVPLPSVPNCASALLYLQYIRAVVYGTVVVRHTYARDATKRQYKIVVRCCVKDLDEKVICRVLAPNLFALRCID</sequence>
<keyword evidence="2" id="KW-1185">Reference proteome</keyword>
<evidence type="ECO:0000313" key="2">
    <source>
        <dbReference type="Proteomes" id="UP000077248"/>
    </source>
</evidence>
<accession>A0A177DRJ4</accession>
<evidence type="ECO:0000313" key="1">
    <source>
        <dbReference type="EMBL" id="OAG22136.1"/>
    </source>
</evidence>
<name>A0A177DRJ4_ALTAL</name>
<dbReference type="AlphaFoldDB" id="A0A177DRJ4"/>
<proteinExistence type="predicted"/>
<dbReference type="EMBL" id="KV441475">
    <property type="protein sequence ID" value="OAG22136.1"/>
    <property type="molecule type" value="Genomic_DNA"/>
</dbReference>
<gene>
    <name evidence="1" type="ORF">CC77DRAFT_1019142</name>
</gene>
<organism evidence="1 2">
    <name type="scientific">Alternaria alternata</name>
    <name type="common">Alternaria rot fungus</name>
    <name type="synonym">Torula alternata</name>
    <dbReference type="NCBI Taxonomy" id="5599"/>
    <lineage>
        <taxon>Eukaryota</taxon>
        <taxon>Fungi</taxon>
        <taxon>Dikarya</taxon>
        <taxon>Ascomycota</taxon>
        <taxon>Pezizomycotina</taxon>
        <taxon>Dothideomycetes</taxon>
        <taxon>Pleosporomycetidae</taxon>
        <taxon>Pleosporales</taxon>
        <taxon>Pleosporineae</taxon>
        <taxon>Pleosporaceae</taxon>
        <taxon>Alternaria</taxon>
        <taxon>Alternaria sect. Alternaria</taxon>
        <taxon>Alternaria alternata complex</taxon>
    </lineage>
</organism>
<reference evidence="1 2" key="1">
    <citation type="submission" date="2016-05" db="EMBL/GenBank/DDBJ databases">
        <title>Comparative analysis of secretome profiles of manganese(II)-oxidizing ascomycete fungi.</title>
        <authorList>
            <consortium name="DOE Joint Genome Institute"/>
            <person name="Zeiner C.A."/>
            <person name="Purvine S.O."/>
            <person name="Zink E.M."/>
            <person name="Wu S."/>
            <person name="Pasa-Tolic L."/>
            <person name="Chaput D.L."/>
            <person name="Haridas S."/>
            <person name="Grigoriev I.V."/>
            <person name="Santelli C.M."/>
            <person name="Hansel C.M."/>
        </authorList>
    </citation>
    <scope>NUCLEOTIDE SEQUENCE [LARGE SCALE GENOMIC DNA]</scope>
    <source>
        <strain evidence="1 2">SRC1lrK2f</strain>
    </source>
</reference>
<dbReference type="GeneID" id="29110359"/>
<dbReference type="KEGG" id="aalt:CC77DRAFT_1019142"/>
<dbReference type="VEuPathDB" id="FungiDB:CC77DRAFT_1019142"/>
<dbReference type="RefSeq" id="XP_018387557.1">
    <property type="nucleotide sequence ID" value="XM_018524765.1"/>
</dbReference>